<dbReference type="InterPro" id="IPR027417">
    <property type="entry name" value="P-loop_NTPase"/>
</dbReference>
<dbReference type="Pfam" id="PF20147">
    <property type="entry name" value="Crinkler"/>
    <property type="match status" value="1"/>
</dbReference>
<gene>
    <name evidence="5" type="ORF">BGZ80_000336</name>
</gene>
<protein>
    <recommendedName>
        <fullName evidence="4">Crinkler effector protein N-terminal domain-containing protein</fullName>
    </recommendedName>
</protein>
<accession>A0A9P6MSC8</accession>
<dbReference type="SUPFAM" id="SSF52540">
    <property type="entry name" value="P-loop containing nucleoside triphosphate hydrolases"/>
    <property type="match status" value="1"/>
</dbReference>
<dbReference type="AlphaFoldDB" id="A0A9P6MSC8"/>
<evidence type="ECO:0000313" key="6">
    <source>
        <dbReference type="Proteomes" id="UP000703661"/>
    </source>
</evidence>
<comment type="subcellular location">
    <subcellularLocation>
        <location evidence="1">Host cell</location>
    </subcellularLocation>
    <subcellularLocation>
        <location evidence="2">Secreted</location>
    </subcellularLocation>
</comment>
<comment type="caution">
    <text evidence="5">The sequence shown here is derived from an EMBL/GenBank/DDBJ whole genome shotgun (WGS) entry which is preliminary data.</text>
</comment>
<dbReference type="GO" id="GO:0005576">
    <property type="term" value="C:extracellular region"/>
    <property type="evidence" value="ECO:0007669"/>
    <property type="project" value="UniProtKB-SubCell"/>
</dbReference>
<dbReference type="Proteomes" id="UP000703661">
    <property type="component" value="Unassembled WGS sequence"/>
</dbReference>
<evidence type="ECO:0000256" key="1">
    <source>
        <dbReference type="ARBA" id="ARBA00004340"/>
    </source>
</evidence>
<dbReference type="GO" id="GO:0043657">
    <property type="term" value="C:host cell"/>
    <property type="evidence" value="ECO:0007669"/>
    <property type="project" value="UniProtKB-SubCell"/>
</dbReference>
<dbReference type="Gene3D" id="3.40.50.300">
    <property type="entry name" value="P-loop containing nucleotide triphosphate hydrolases"/>
    <property type="match status" value="1"/>
</dbReference>
<evidence type="ECO:0000313" key="5">
    <source>
        <dbReference type="EMBL" id="KAG0011910.1"/>
    </source>
</evidence>
<dbReference type="EMBL" id="JAAAID010001068">
    <property type="protein sequence ID" value="KAG0011910.1"/>
    <property type="molecule type" value="Genomic_DNA"/>
</dbReference>
<feature type="domain" description="Crinkler effector protein N-terminal" evidence="4">
    <location>
        <begin position="5"/>
        <end position="82"/>
    </location>
</feature>
<evidence type="ECO:0000259" key="4">
    <source>
        <dbReference type="Pfam" id="PF20147"/>
    </source>
</evidence>
<organism evidence="5 6">
    <name type="scientific">Entomortierella chlamydospora</name>
    <dbReference type="NCBI Taxonomy" id="101097"/>
    <lineage>
        <taxon>Eukaryota</taxon>
        <taxon>Fungi</taxon>
        <taxon>Fungi incertae sedis</taxon>
        <taxon>Mucoromycota</taxon>
        <taxon>Mortierellomycotina</taxon>
        <taxon>Mortierellomycetes</taxon>
        <taxon>Mortierellales</taxon>
        <taxon>Mortierellaceae</taxon>
        <taxon>Entomortierella</taxon>
    </lineage>
</organism>
<evidence type="ECO:0000256" key="2">
    <source>
        <dbReference type="ARBA" id="ARBA00004613"/>
    </source>
</evidence>
<evidence type="ECO:0000256" key="3">
    <source>
        <dbReference type="ARBA" id="ARBA00022525"/>
    </source>
</evidence>
<keyword evidence="6" id="KW-1185">Reference proteome</keyword>
<proteinExistence type="predicted"/>
<keyword evidence="3" id="KW-0964">Secreted</keyword>
<reference evidence="5" key="1">
    <citation type="journal article" date="2020" name="Fungal Divers.">
        <title>Resolving the Mortierellaceae phylogeny through synthesis of multi-gene phylogenetics and phylogenomics.</title>
        <authorList>
            <person name="Vandepol N."/>
            <person name="Liber J."/>
            <person name="Desiro A."/>
            <person name="Na H."/>
            <person name="Kennedy M."/>
            <person name="Barry K."/>
            <person name="Grigoriev I.V."/>
            <person name="Miller A.N."/>
            <person name="O'Donnell K."/>
            <person name="Stajich J.E."/>
            <person name="Bonito G."/>
        </authorList>
    </citation>
    <scope>NUCLEOTIDE SEQUENCE</scope>
    <source>
        <strain evidence="5">NRRL 2769</strain>
    </source>
</reference>
<sequence length="680" mass="77804">MTKEITLNCIVDGDSTSFPVDVVPEKSIGHLKDAIHAKKSKTFHDIDADKLTLWRVEIPDQDEERAVVLDAISDKKKLNERAVISTLDLTGTNTFVIVHRRQQIPSVLRKKWTVNGTIRFHEIQSIYYVDPTENGANDELLSGVSDCKLIMFIGARASGKSTRLFRLAAQLAEAEYHCLIVSFERVNIYDDNAAFWTSFGKALRVSLGKDLQNNSGMFETIGTSDDFLAAFSCDALSGDRIVLLIDEFDLLHDAGVAIRDQCLQIFQEIQQNNSLYAIDSIIVCGTFGLQHLATSRHAPPFNVDVTVKSLYFTQEQTQRLFNEYAADKEITIDDDIVRDIFWKSNGHPGMICLCGQAIHDNLRSKVNESTKNLDYRTWQDFSIDYLNGKILSHHTFRRIVDSLSSNSATDSVNLLRIHFVGYLGDVSISDLEHQILTDFLTAEGVLIKHDDKNYCMASAFIDSFVKRYIIPTKYPQAPSKPASCYQEPLDVPDTLTAALQFFDKDLIRQAGTRKTAKIFNFDFIVPGENVYETELMRVLTNWLIKIERYEVTAQWHLCELENHRYNDIVIKKAGKPTVVIELLATESQTSIKDHISKMLSHKRLLSADEAWVVHFTVDREYHEDPHWQTDEELDQGMNLMHIWHDFDFETIQRSARWRDEHGHTQRLEDIKSFKTSFFSL</sequence>
<dbReference type="InterPro" id="IPR045379">
    <property type="entry name" value="Crinkler_N"/>
</dbReference>
<name>A0A9P6MSC8_9FUNG</name>